<dbReference type="CDD" id="cd00067">
    <property type="entry name" value="GAL4"/>
    <property type="match status" value="1"/>
</dbReference>
<dbReference type="SUPFAM" id="SSF57701">
    <property type="entry name" value="Zn2/Cys6 DNA-binding domain"/>
    <property type="match status" value="1"/>
</dbReference>
<comment type="caution">
    <text evidence="7">The sequence shown here is derived from an EMBL/GenBank/DDBJ whole genome shotgun (WGS) entry which is preliminary data.</text>
</comment>
<evidence type="ECO:0000256" key="4">
    <source>
        <dbReference type="ARBA" id="ARBA00023163"/>
    </source>
</evidence>
<dbReference type="InterPro" id="IPR001138">
    <property type="entry name" value="Zn2Cys6_DnaBD"/>
</dbReference>
<dbReference type="GO" id="GO:0000981">
    <property type="term" value="F:DNA-binding transcription factor activity, RNA polymerase II-specific"/>
    <property type="evidence" value="ECO:0007669"/>
    <property type="project" value="InterPro"/>
</dbReference>
<evidence type="ECO:0000313" key="7">
    <source>
        <dbReference type="EMBL" id="RIB12723.1"/>
    </source>
</evidence>
<evidence type="ECO:0000256" key="5">
    <source>
        <dbReference type="ARBA" id="ARBA00023242"/>
    </source>
</evidence>
<name>A0A397UYS9_9GLOM</name>
<dbReference type="GO" id="GO:0005634">
    <property type="term" value="C:nucleus"/>
    <property type="evidence" value="ECO:0007669"/>
    <property type="project" value="UniProtKB-SubCell"/>
</dbReference>
<dbReference type="AlphaFoldDB" id="A0A397UYS9"/>
<dbReference type="PANTHER" id="PTHR47338">
    <property type="entry name" value="ZN(II)2CYS6 TRANSCRIPTION FACTOR (EUROFUNG)-RELATED"/>
    <property type="match status" value="1"/>
</dbReference>
<dbReference type="PANTHER" id="PTHR47338:SF5">
    <property type="entry name" value="ZN(II)2CYS6 TRANSCRIPTION FACTOR (EUROFUNG)"/>
    <property type="match status" value="1"/>
</dbReference>
<feature type="domain" description="Zn(2)-C6 fungal-type" evidence="6">
    <location>
        <begin position="12"/>
        <end position="44"/>
    </location>
</feature>
<dbReference type="Pfam" id="PF00172">
    <property type="entry name" value="Zn_clus"/>
    <property type="match status" value="1"/>
</dbReference>
<dbReference type="EMBL" id="QKWP01000996">
    <property type="protein sequence ID" value="RIB12723.1"/>
    <property type="molecule type" value="Genomic_DNA"/>
</dbReference>
<comment type="subcellular location">
    <subcellularLocation>
        <location evidence="1">Nucleus</location>
    </subcellularLocation>
</comment>
<evidence type="ECO:0000259" key="6">
    <source>
        <dbReference type="PROSITE" id="PS50048"/>
    </source>
</evidence>
<proteinExistence type="predicted"/>
<dbReference type="Gene3D" id="4.10.240.10">
    <property type="entry name" value="Zn(2)-C6 fungal-type DNA-binding domain"/>
    <property type="match status" value="1"/>
</dbReference>
<dbReference type="SMART" id="SM00066">
    <property type="entry name" value="GAL4"/>
    <property type="match status" value="1"/>
</dbReference>
<dbReference type="Proteomes" id="UP000266673">
    <property type="component" value="Unassembled WGS sequence"/>
</dbReference>
<dbReference type="InterPro" id="IPR050815">
    <property type="entry name" value="TF_fung"/>
</dbReference>
<evidence type="ECO:0000256" key="1">
    <source>
        <dbReference type="ARBA" id="ARBA00004123"/>
    </source>
</evidence>
<organism evidence="7 8">
    <name type="scientific">Gigaspora rosea</name>
    <dbReference type="NCBI Taxonomy" id="44941"/>
    <lineage>
        <taxon>Eukaryota</taxon>
        <taxon>Fungi</taxon>
        <taxon>Fungi incertae sedis</taxon>
        <taxon>Mucoromycota</taxon>
        <taxon>Glomeromycotina</taxon>
        <taxon>Glomeromycetes</taxon>
        <taxon>Diversisporales</taxon>
        <taxon>Gigasporaceae</taxon>
        <taxon>Gigaspora</taxon>
    </lineage>
</organism>
<keyword evidence="2" id="KW-0479">Metal-binding</keyword>
<protein>
    <recommendedName>
        <fullName evidence="6">Zn(2)-C6 fungal-type domain-containing protein</fullName>
    </recommendedName>
</protein>
<accession>A0A397UYS9</accession>
<reference evidence="7 8" key="1">
    <citation type="submission" date="2018-06" db="EMBL/GenBank/DDBJ databases">
        <title>Comparative genomics reveals the genomic features of Rhizophagus irregularis, R. cerebriforme, R. diaphanum and Gigaspora rosea, and their symbiotic lifestyle signature.</title>
        <authorList>
            <person name="Morin E."/>
            <person name="San Clemente H."/>
            <person name="Chen E.C.H."/>
            <person name="De La Providencia I."/>
            <person name="Hainaut M."/>
            <person name="Kuo A."/>
            <person name="Kohler A."/>
            <person name="Murat C."/>
            <person name="Tang N."/>
            <person name="Roy S."/>
            <person name="Loubradou J."/>
            <person name="Henrissat B."/>
            <person name="Grigoriev I.V."/>
            <person name="Corradi N."/>
            <person name="Roux C."/>
            <person name="Martin F.M."/>
        </authorList>
    </citation>
    <scope>NUCLEOTIDE SEQUENCE [LARGE SCALE GENOMIC DNA]</scope>
    <source>
        <strain evidence="7 8">DAOM 194757</strain>
    </source>
</reference>
<evidence type="ECO:0000313" key="8">
    <source>
        <dbReference type="Proteomes" id="UP000266673"/>
    </source>
</evidence>
<dbReference type="PROSITE" id="PS00463">
    <property type="entry name" value="ZN2_CY6_FUNGAL_1"/>
    <property type="match status" value="1"/>
</dbReference>
<evidence type="ECO:0000256" key="3">
    <source>
        <dbReference type="ARBA" id="ARBA00023015"/>
    </source>
</evidence>
<dbReference type="OrthoDB" id="2335652at2759"/>
<dbReference type="PROSITE" id="PS50048">
    <property type="entry name" value="ZN2_CY6_FUNGAL_2"/>
    <property type="match status" value="1"/>
</dbReference>
<dbReference type="GO" id="GO:0008270">
    <property type="term" value="F:zinc ion binding"/>
    <property type="evidence" value="ECO:0007669"/>
    <property type="project" value="InterPro"/>
</dbReference>
<keyword evidence="5" id="KW-0539">Nucleus</keyword>
<sequence length="257" mass="29076">MNHIEFQKLHIACISCRESKRKCIVDHPHPICERCRKNNLQCIYPDRKKSGPKKQQMPNQSHFTINPQLQSETSINLQIPSNSVTVKHSMTPYMQILASSTIDNLTLQFGRTYDGVYYVNSMQVCTIFNIPGIDDILKLGNGKRAPSTSFIIFRTIMQSCIISMNLRIDRCILSKHSSQIWSQLKTNDPSLVCSLRSLASDALRMFCKGNARIKMVCVPVTERIKSQEIGAHSSTLVADRNESDITSLLNDLFPSVL</sequence>
<keyword evidence="4" id="KW-0804">Transcription</keyword>
<evidence type="ECO:0000256" key="2">
    <source>
        <dbReference type="ARBA" id="ARBA00022723"/>
    </source>
</evidence>
<keyword evidence="8" id="KW-1185">Reference proteome</keyword>
<gene>
    <name evidence="7" type="ORF">C2G38_1790657</name>
</gene>
<dbReference type="InterPro" id="IPR036864">
    <property type="entry name" value="Zn2-C6_fun-type_DNA-bd_sf"/>
</dbReference>
<keyword evidence="3" id="KW-0805">Transcription regulation</keyword>